<dbReference type="OrthoDB" id="2927690at2759"/>
<evidence type="ECO:0000313" key="2">
    <source>
        <dbReference type="Proteomes" id="UP000623467"/>
    </source>
</evidence>
<reference evidence="1" key="1">
    <citation type="submission" date="2020-05" db="EMBL/GenBank/DDBJ databases">
        <title>Mycena genomes resolve the evolution of fungal bioluminescence.</title>
        <authorList>
            <person name="Tsai I.J."/>
        </authorList>
    </citation>
    <scope>NUCLEOTIDE SEQUENCE</scope>
    <source>
        <strain evidence="1">160909Yilan</strain>
    </source>
</reference>
<proteinExistence type="predicted"/>
<comment type="caution">
    <text evidence="1">The sequence shown here is derived from an EMBL/GenBank/DDBJ whole genome shotgun (WGS) entry which is preliminary data.</text>
</comment>
<organism evidence="1 2">
    <name type="scientific">Mycena sanguinolenta</name>
    <dbReference type="NCBI Taxonomy" id="230812"/>
    <lineage>
        <taxon>Eukaryota</taxon>
        <taxon>Fungi</taxon>
        <taxon>Dikarya</taxon>
        <taxon>Basidiomycota</taxon>
        <taxon>Agaricomycotina</taxon>
        <taxon>Agaricomycetes</taxon>
        <taxon>Agaricomycetidae</taxon>
        <taxon>Agaricales</taxon>
        <taxon>Marasmiineae</taxon>
        <taxon>Mycenaceae</taxon>
        <taxon>Mycena</taxon>
    </lineage>
</organism>
<gene>
    <name evidence="1" type="ORF">MSAN_00755000</name>
</gene>
<evidence type="ECO:0000313" key="1">
    <source>
        <dbReference type="EMBL" id="KAF7371195.1"/>
    </source>
</evidence>
<dbReference type="Proteomes" id="UP000623467">
    <property type="component" value="Unassembled WGS sequence"/>
</dbReference>
<dbReference type="EMBL" id="JACAZH010000004">
    <property type="protein sequence ID" value="KAF7371195.1"/>
    <property type="molecule type" value="Genomic_DNA"/>
</dbReference>
<sequence length="221" mass="25343">MKRDGPTRSSTLTPTDEGSRCTERAYVQVHDAFLRNPHLHAILALTVIFCKTPSPLQISRVLDISWEDVRQSLVSVCDLLHPPAPPEHYYSDITLSDRLRKMLSDPACPTTFVDSPRWHALLAVWCLTRSSIKYDARDIFYASDFWAEHVCSARPSQDLWNALRRSPIPCQLSSHPMLPWVITWLEEVDVDETRELTMIYRSILQETPTPFAPGLRMDVVL</sequence>
<accession>A0A8H6Z8K5</accession>
<keyword evidence="2" id="KW-1185">Reference proteome</keyword>
<name>A0A8H6Z8K5_9AGAR</name>
<dbReference type="AlphaFoldDB" id="A0A8H6Z8K5"/>
<protein>
    <submittedName>
        <fullName evidence="1">Uncharacterized protein</fullName>
    </submittedName>
</protein>